<evidence type="ECO:0000313" key="3">
    <source>
        <dbReference type="EMBL" id="JAA65852.1"/>
    </source>
</evidence>
<accession>A0A0K8R3W7</accession>
<evidence type="ECO:0000259" key="2">
    <source>
        <dbReference type="Pfam" id="PF25898"/>
    </source>
</evidence>
<evidence type="ECO:0000256" key="1">
    <source>
        <dbReference type="SAM" id="SignalP"/>
    </source>
</evidence>
<sequence length="479" mass="55199">MIMPVRCFTYVLLVIPLHTNAVIHDFEGKCATLVRPWLRARYGGWLWSSTSGPSVGKSYILKYEYQEFFANQPAWLEEYFDHKNKRAKIKAVSLGVEFVDIYDFATQTVTSYKARKPSTSGWDPQTQDECGIYDIKTFKSQYLHMGFPCASKSSETCRMPTAEQALRYGGSYKYSFKRSVIDPSTRNIKSKLYTACIEDEFLNGTYESYYYWGGEDLSFPFPSGGKEMPVYVEQHGKYWNHTKEHDYRTTKNIPWYLKDPAFSDDMFQIPPSMHCHSYTKLHEFPAMPGSFSFSQEEIGFTLNSAGFLEGGFSPLSFKRIWYSDNLTYARVDMNPSQEDKGGPILKNVSGINGHVSVVFDFPYDLAFLAHSANDECHILPIDKDFFLCNSEGNKCEKISREKLFGMTGNLSYKGKYKESGIEGETWSRLEVEKKKTKMKLRHEVSFQAATPQVESKSARKEFIPIQQADYRERNFKGER</sequence>
<feature type="domain" description="LolA-like" evidence="2">
    <location>
        <begin position="270"/>
        <end position="467"/>
    </location>
</feature>
<dbReference type="PANTHER" id="PTHR36902">
    <property type="entry name" value="ENRICHED IN SURFACE-LABELED PROTEOME PROTEIN 9"/>
    <property type="match status" value="1"/>
</dbReference>
<keyword evidence="1" id="KW-0732">Signal</keyword>
<feature type="chain" id="PRO_5005516057" description="LolA-like domain-containing protein" evidence="1">
    <location>
        <begin position="22"/>
        <end position="479"/>
    </location>
</feature>
<feature type="signal peptide" evidence="1">
    <location>
        <begin position="1"/>
        <end position="21"/>
    </location>
</feature>
<name>A0A0K8R3W7_IXORI</name>
<dbReference type="PANTHER" id="PTHR36902:SF1">
    <property type="entry name" value="ENRICHED IN SURFACE-LABELED PROTEOME PROTEIN 9"/>
    <property type="match status" value="1"/>
</dbReference>
<dbReference type="AlphaFoldDB" id="A0A0K8R3W7"/>
<dbReference type="EMBL" id="GADI01007956">
    <property type="protein sequence ID" value="JAA65852.1"/>
    <property type="molecule type" value="mRNA"/>
</dbReference>
<proteinExistence type="evidence at transcript level"/>
<dbReference type="InterPro" id="IPR058831">
    <property type="entry name" value="LolA-like_dom_2nd"/>
</dbReference>
<dbReference type="Pfam" id="PF25898">
    <property type="entry name" value="LolA_2nd_metazoa"/>
    <property type="match status" value="1"/>
</dbReference>
<protein>
    <recommendedName>
        <fullName evidence="2">LolA-like domain-containing protein</fullName>
    </recommendedName>
</protein>
<organism evidence="3">
    <name type="scientific">Ixodes ricinus</name>
    <name type="common">Common tick</name>
    <name type="synonym">Acarus ricinus</name>
    <dbReference type="NCBI Taxonomy" id="34613"/>
    <lineage>
        <taxon>Eukaryota</taxon>
        <taxon>Metazoa</taxon>
        <taxon>Ecdysozoa</taxon>
        <taxon>Arthropoda</taxon>
        <taxon>Chelicerata</taxon>
        <taxon>Arachnida</taxon>
        <taxon>Acari</taxon>
        <taxon>Parasitiformes</taxon>
        <taxon>Ixodida</taxon>
        <taxon>Ixodoidea</taxon>
        <taxon>Ixodidae</taxon>
        <taxon>Ixodinae</taxon>
        <taxon>Ixodes</taxon>
    </lineage>
</organism>
<reference evidence="3" key="1">
    <citation type="submission" date="2012-12" db="EMBL/GenBank/DDBJ databases">
        <title>Identification and characterization of a phenylalanine ammonia-lyase gene family in Isatis indigotica Fort.</title>
        <authorList>
            <person name="Liu Q."/>
            <person name="Chen J."/>
            <person name="Zhou X."/>
            <person name="Di P."/>
            <person name="Xiao Y."/>
            <person name="Xuan H."/>
            <person name="Zhang L."/>
            <person name="Chen W."/>
        </authorList>
    </citation>
    <scope>NUCLEOTIDE SEQUENCE</scope>
    <source>
        <tissue evidence="3">Salivary gland</tissue>
    </source>
</reference>